<dbReference type="Proteomes" id="UP001178507">
    <property type="component" value="Unassembled WGS sequence"/>
</dbReference>
<comment type="caution">
    <text evidence="1">The sequence shown here is derived from an EMBL/GenBank/DDBJ whole genome shotgun (WGS) entry which is preliminary data.</text>
</comment>
<sequence length="381" mass="41465">MLLQAAPQMHSEVLERCVVGTLQTWWVNEDFKLPPQVLRRCLLALAQTEVARNADAEEPSSLMKVVADYLAGRPGEGRWPASAPAMQALATACARWGHHCDALPEVAERLLRVLQTKLAAKKRLPPSLLLHCLSSTLPLAQGRTAAQPMISRLLAHSAELRVGQLLALLELCVLAWERPADGEVRGLSELRSVVYRRIREMPLWAVPRALAALLQLVPPDSVDSDLIPILRRCTGRLGYALREEPSKAEGFGVDALGEVLYICAAASYADEGFLEASERWLLQDNGAQLKAAQKPVTIIHLLHSAALLQVARGELLHQLVAEAERRLHTFEAFELLGFLDAAAVLQTQAQPASFLERPGPPPSGVGERALEAALARVAAVA</sequence>
<accession>A0AA36NLX5</accession>
<dbReference type="EMBL" id="CAUJNA010003805">
    <property type="protein sequence ID" value="CAJ1410106.1"/>
    <property type="molecule type" value="Genomic_DNA"/>
</dbReference>
<reference evidence="1" key="1">
    <citation type="submission" date="2023-08" db="EMBL/GenBank/DDBJ databases">
        <authorList>
            <person name="Chen Y."/>
            <person name="Shah S."/>
            <person name="Dougan E. K."/>
            <person name="Thang M."/>
            <person name="Chan C."/>
        </authorList>
    </citation>
    <scope>NUCLEOTIDE SEQUENCE</scope>
</reference>
<name>A0AA36NLX5_9DINO</name>
<evidence type="ECO:0000313" key="1">
    <source>
        <dbReference type="EMBL" id="CAJ1410106.1"/>
    </source>
</evidence>
<proteinExistence type="predicted"/>
<evidence type="ECO:0000313" key="2">
    <source>
        <dbReference type="Proteomes" id="UP001178507"/>
    </source>
</evidence>
<keyword evidence="2" id="KW-1185">Reference proteome</keyword>
<protein>
    <submittedName>
        <fullName evidence="1">Uncharacterized protein</fullName>
    </submittedName>
</protein>
<dbReference type="AlphaFoldDB" id="A0AA36NLX5"/>
<organism evidence="1 2">
    <name type="scientific">Effrenium voratum</name>
    <dbReference type="NCBI Taxonomy" id="2562239"/>
    <lineage>
        <taxon>Eukaryota</taxon>
        <taxon>Sar</taxon>
        <taxon>Alveolata</taxon>
        <taxon>Dinophyceae</taxon>
        <taxon>Suessiales</taxon>
        <taxon>Symbiodiniaceae</taxon>
        <taxon>Effrenium</taxon>
    </lineage>
</organism>
<gene>
    <name evidence="1" type="ORF">EVOR1521_LOCUS31035</name>
</gene>